<evidence type="ECO:0000256" key="2">
    <source>
        <dbReference type="ARBA" id="ARBA00022481"/>
    </source>
</evidence>
<name>A0A2N7WAZ0_9BURK</name>
<feature type="region of interest" description="Disordered" evidence="3">
    <location>
        <begin position="186"/>
        <end position="214"/>
    </location>
</feature>
<keyword evidence="4" id="KW-1133">Transmembrane helix</keyword>
<keyword evidence="4" id="KW-0472">Membrane</keyword>
<dbReference type="InterPro" id="IPR001082">
    <property type="entry name" value="Pilin"/>
</dbReference>
<dbReference type="EMBL" id="PNYB01000004">
    <property type="protein sequence ID" value="PMS26573.1"/>
    <property type="molecule type" value="Genomic_DNA"/>
</dbReference>
<keyword evidence="4" id="KW-0812">Transmembrane</keyword>
<dbReference type="Pfam" id="PF00114">
    <property type="entry name" value="Pilin"/>
    <property type="match status" value="1"/>
</dbReference>
<dbReference type="RefSeq" id="WP_102608963.1">
    <property type="nucleotide sequence ID" value="NZ_CADIKD010000011.1"/>
</dbReference>
<dbReference type="InterPro" id="IPR045584">
    <property type="entry name" value="Pilin-like"/>
</dbReference>
<dbReference type="Gene3D" id="3.30.700.10">
    <property type="entry name" value="Glycoprotein, Type 4 Pilin"/>
    <property type="match status" value="1"/>
</dbReference>
<proteinExistence type="inferred from homology"/>
<reference evidence="5 6" key="1">
    <citation type="submission" date="2018-01" db="EMBL/GenBank/DDBJ databases">
        <title>Whole genome analyses suggest that Burkholderia sensu lato contains two further novel genera in the rhizoxinica-symbiotica group Mycetohabitans gen. nov., and Trinickia gen. nov.: implications for the evolution of diazotrophy and nodulation in the Burkholderiaceae.</title>
        <authorList>
            <person name="Estrada-de los Santos P."/>
            <person name="Palmer M."/>
            <person name="Chavez-Ramirez B."/>
            <person name="Beukes C."/>
            <person name="Steenkamp E.T."/>
            <person name="Hirsch A.M."/>
            <person name="Manyaka P."/>
            <person name="Maluk M."/>
            <person name="Lafos M."/>
            <person name="Crook M."/>
            <person name="Gross E."/>
            <person name="Simon M.F."/>
            <person name="Bueno dos Reis Junior F."/>
            <person name="Poole P.S."/>
            <person name="Venter S.N."/>
            <person name="James E.K."/>
        </authorList>
    </citation>
    <scope>NUCLEOTIDE SEQUENCE [LARGE SCALE GENOMIC DNA]</scope>
    <source>
        <strain evidence="5 6">GP25-8</strain>
    </source>
</reference>
<dbReference type="AlphaFoldDB" id="A0A2N7WAZ0"/>
<evidence type="ECO:0000313" key="5">
    <source>
        <dbReference type="EMBL" id="PMS26573.1"/>
    </source>
</evidence>
<organism evidence="5 6">
    <name type="scientific">Trinickia soli</name>
    <dbReference type="NCBI Taxonomy" id="380675"/>
    <lineage>
        <taxon>Bacteria</taxon>
        <taxon>Pseudomonadati</taxon>
        <taxon>Pseudomonadota</taxon>
        <taxon>Betaproteobacteria</taxon>
        <taxon>Burkholderiales</taxon>
        <taxon>Burkholderiaceae</taxon>
        <taxon>Trinickia</taxon>
    </lineage>
</organism>
<keyword evidence="2" id="KW-0488">Methylation</keyword>
<dbReference type="NCBIfam" id="TIGR02532">
    <property type="entry name" value="IV_pilin_GFxxxE"/>
    <property type="match status" value="1"/>
</dbReference>
<keyword evidence="6" id="KW-1185">Reference proteome</keyword>
<comment type="similarity">
    <text evidence="1">Belongs to the N-Me-Phe pilin family.</text>
</comment>
<dbReference type="GO" id="GO:0007155">
    <property type="term" value="P:cell adhesion"/>
    <property type="evidence" value="ECO:0007669"/>
    <property type="project" value="InterPro"/>
</dbReference>
<evidence type="ECO:0000256" key="1">
    <source>
        <dbReference type="ARBA" id="ARBA00005233"/>
    </source>
</evidence>
<feature type="transmembrane region" description="Helical" evidence="4">
    <location>
        <begin position="50"/>
        <end position="69"/>
    </location>
</feature>
<protein>
    <submittedName>
        <fullName evidence="5">General secretion pathway protein GspH</fullName>
    </submittedName>
</protein>
<dbReference type="Pfam" id="PF07963">
    <property type="entry name" value="N_methyl"/>
    <property type="match status" value="1"/>
</dbReference>
<evidence type="ECO:0000256" key="3">
    <source>
        <dbReference type="SAM" id="MobiDB-lite"/>
    </source>
</evidence>
<sequence length="214" mass="21548">MPAVAVSFLHLLLGRVAAHRLEPPAPDHACTSFALSACGAHETGRRGFTLIELMIVLAIVGVVAAYAVPAYQDYLARSRVGEGLALASGARLAVAENAAGGNVFGSGYVAPPGTRNVESIEIDDATGEIAIRYTSRVAPAGSETLVLVPSLPDASDPPTSRIALESGAALGGALTWECFASGKLSSSLPAPGPGPSPVAGATLPGKLAPPECRA</sequence>
<evidence type="ECO:0000256" key="4">
    <source>
        <dbReference type="SAM" id="Phobius"/>
    </source>
</evidence>
<evidence type="ECO:0000313" key="6">
    <source>
        <dbReference type="Proteomes" id="UP000235347"/>
    </source>
</evidence>
<gene>
    <name evidence="5" type="ORF">C0Z19_06425</name>
</gene>
<dbReference type="Proteomes" id="UP000235347">
    <property type="component" value="Unassembled WGS sequence"/>
</dbReference>
<accession>A0A2N7WAZ0</accession>
<dbReference type="InterPro" id="IPR012902">
    <property type="entry name" value="N_methyl_site"/>
</dbReference>
<comment type="caution">
    <text evidence="5">The sequence shown here is derived from an EMBL/GenBank/DDBJ whole genome shotgun (WGS) entry which is preliminary data.</text>
</comment>
<dbReference type="SUPFAM" id="SSF54523">
    <property type="entry name" value="Pili subunits"/>
    <property type="match status" value="1"/>
</dbReference>
<dbReference type="GO" id="GO:0009289">
    <property type="term" value="C:pilus"/>
    <property type="evidence" value="ECO:0007669"/>
    <property type="project" value="InterPro"/>
</dbReference>